<evidence type="ECO:0000313" key="2">
    <source>
        <dbReference type="EMBL" id="PMD30803.1"/>
    </source>
</evidence>
<dbReference type="Proteomes" id="UP000235786">
    <property type="component" value="Unassembled WGS sequence"/>
</dbReference>
<dbReference type="AlphaFoldDB" id="A0A2J6QX25"/>
<accession>A0A2J6QX25</accession>
<protein>
    <submittedName>
        <fullName evidence="2">Uncharacterized protein</fullName>
    </submittedName>
</protein>
<dbReference type="PANTHER" id="PTHR42037:SF1">
    <property type="match status" value="1"/>
</dbReference>
<feature type="compositionally biased region" description="Polar residues" evidence="1">
    <location>
        <begin position="34"/>
        <end position="43"/>
    </location>
</feature>
<gene>
    <name evidence="2" type="ORF">L207DRAFT_612083</name>
</gene>
<organism evidence="2 3">
    <name type="scientific">Hyaloscypha variabilis (strain UAMH 11265 / GT02V1 / F)</name>
    <name type="common">Meliniomyces variabilis</name>
    <dbReference type="NCBI Taxonomy" id="1149755"/>
    <lineage>
        <taxon>Eukaryota</taxon>
        <taxon>Fungi</taxon>
        <taxon>Dikarya</taxon>
        <taxon>Ascomycota</taxon>
        <taxon>Pezizomycotina</taxon>
        <taxon>Leotiomycetes</taxon>
        <taxon>Helotiales</taxon>
        <taxon>Hyaloscyphaceae</taxon>
        <taxon>Hyaloscypha</taxon>
        <taxon>Hyaloscypha variabilis</taxon>
    </lineage>
</organism>
<feature type="compositionally biased region" description="Basic residues" evidence="1">
    <location>
        <begin position="1"/>
        <end position="10"/>
    </location>
</feature>
<feature type="region of interest" description="Disordered" evidence="1">
    <location>
        <begin position="1"/>
        <end position="54"/>
    </location>
</feature>
<dbReference type="PANTHER" id="PTHR42037">
    <property type="match status" value="1"/>
</dbReference>
<dbReference type="Pfam" id="PF14441">
    <property type="entry name" value="OTT_1508_deam"/>
    <property type="match status" value="1"/>
</dbReference>
<evidence type="ECO:0000256" key="1">
    <source>
        <dbReference type="SAM" id="MobiDB-lite"/>
    </source>
</evidence>
<proteinExistence type="predicted"/>
<reference evidence="2 3" key="1">
    <citation type="submission" date="2016-04" db="EMBL/GenBank/DDBJ databases">
        <title>A degradative enzymes factory behind the ericoid mycorrhizal symbiosis.</title>
        <authorList>
            <consortium name="DOE Joint Genome Institute"/>
            <person name="Martino E."/>
            <person name="Morin E."/>
            <person name="Grelet G."/>
            <person name="Kuo A."/>
            <person name="Kohler A."/>
            <person name="Daghino S."/>
            <person name="Barry K."/>
            <person name="Choi C."/>
            <person name="Cichocki N."/>
            <person name="Clum A."/>
            <person name="Copeland A."/>
            <person name="Hainaut M."/>
            <person name="Haridas S."/>
            <person name="Labutti K."/>
            <person name="Lindquist E."/>
            <person name="Lipzen A."/>
            <person name="Khouja H.-R."/>
            <person name="Murat C."/>
            <person name="Ohm R."/>
            <person name="Olson A."/>
            <person name="Spatafora J."/>
            <person name="Veneault-Fourrey C."/>
            <person name="Henrissat B."/>
            <person name="Grigoriev I."/>
            <person name="Martin F."/>
            <person name="Perotto S."/>
        </authorList>
    </citation>
    <scope>NUCLEOTIDE SEQUENCE [LARGE SCALE GENOMIC DNA]</scope>
    <source>
        <strain evidence="2 3">F</strain>
    </source>
</reference>
<sequence length="169" mass="19308">MSAKKHNRQKIKADVMSMNILPKATTEPARKGGSLSQLGANKSRQQRRSGSARILDTHGSGVVPVRPNLQKKFYEALVMMAVLGRNRGTRLQDRLHQLSPKLREECQKKTWRPRVHAELILLDLFWSQNLEFVENDKYIGCSKPACYCCYHYITVHPGRFVPPACHNNL</sequence>
<dbReference type="InterPro" id="IPR027796">
    <property type="entry name" value="OTT_1508_deam-like"/>
</dbReference>
<dbReference type="EMBL" id="KZ613965">
    <property type="protein sequence ID" value="PMD30803.1"/>
    <property type="molecule type" value="Genomic_DNA"/>
</dbReference>
<keyword evidence="3" id="KW-1185">Reference proteome</keyword>
<name>A0A2J6QX25_HYAVF</name>
<evidence type="ECO:0000313" key="3">
    <source>
        <dbReference type="Proteomes" id="UP000235786"/>
    </source>
</evidence>
<dbReference type="OrthoDB" id="3251507at2759"/>